<dbReference type="PANTHER" id="PTHR42879:SF6">
    <property type="entry name" value="NADPH-DEPENDENT REDUCTASE BACG"/>
    <property type="match status" value="1"/>
</dbReference>
<dbReference type="EMBL" id="UINC01020178">
    <property type="protein sequence ID" value="SVA84971.1"/>
    <property type="molecule type" value="Genomic_DNA"/>
</dbReference>
<sequence>VATLQKQGGEVLGIQTDLTKTGQIDALASRALERFGVVDILVNNAGGPPPGTFDDLSEMDWRDAVDLTLMSAVELTRRILPGMRAQEWGRIINITSTSVKQPVDGLILSNSIRMAVVAWAKTLANEVGPDQVVINNVCPGYTTTDRLGQLAANIAARDNIEESQVFENWAGLVPLRRLASPEEFANVVVFLASEQAAYVHGTTIAVDGGRSQSVT</sequence>
<dbReference type="InterPro" id="IPR002347">
    <property type="entry name" value="SDR_fam"/>
</dbReference>
<dbReference type="PANTHER" id="PTHR42879">
    <property type="entry name" value="3-OXOACYL-(ACYL-CARRIER-PROTEIN) REDUCTASE"/>
    <property type="match status" value="1"/>
</dbReference>
<dbReference type="Pfam" id="PF13561">
    <property type="entry name" value="adh_short_C2"/>
    <property type="match status" value="1"/>
</dbReference>
<protein>
    <recommendedName>
        <fullName evidence="3">3-oxoacyl-ACP reductase</fullName>
    </recommendedName>
</protein>
<reference evidence="2" key="1">
    <citation type="submission" date="2018-05" db="EMBL/GenBank/DDBJ databases">
        <authorList>
            <person name="Lanie J.A."/>
            <person name="Ng W.-L."/>
            <person name="Kazmierczak K.M."/>
            <person name="Andrzejewski T.M."/>
            <person name="Davidsen T.M."/>
            <person name="Wayne K.J."/>
            <person name="Tettelin H."/>
            <person name="Glass J.I."/>
            <person name="Rusch D."/>
            <person name="Podicherti R."/>
            <person name="Tsui H.-C.T."/>
            <person name="Winkler M.E."/>
        </authorList>
    </citation>
    <scope>NUCLEOTIDE SEQUENCE</scope>
</reference>
<evidence type="ECO:0008006" key="3">
    <source>
        <dbReference type="Google" id="ProtNLM"/>
    </source>
</evidence>
<dbReference type="SUPFAM" id="SSF51735">
    <property type="entry name" value="NAD(P)-binding Rossmann-fold domains"/>
    <property type="match status" value="1"/>
</dbReference>
<gene>
    <name evidence="2" type="ORF">METZ01_LOCUS137825</name>
</gene>
<comment type="similarity">
    <text evidence="1">Belongs to the short-chain dehydrogenases/reductases (SDR) family.</text>
</comment>
<feature type="non-terminal residue" evidence="2">
    <location>
        <position position="1"/>
    </location>
</feature>
<dbReference type="PRINTS" id="PR00081">
    <property type="entry name" value="GDHRDH"/>
</dbReference>
<dbReference type="Gene3D" id="3.40.50.720">
    <property type="entry name" value="NAD(P)-binding Rossmann-like Domain"/>
    <property type="match status" value="1"/>
</dbReference>
<dbReference type="InterPro" id="IPR036291">
    <property type="entry name" value="NAD(P)-bd_dom_sf"/>
</dbReference>
<dbReference type="InterPro" id="IPR050259">
    <property type="entry name" value="SDR"/>
</dbReference>
<dbReference type="PRINTS" id="PR00080">
    <property type="entry name" value="SDRFAMILY"/>
</dbReference>
<proteinExistence type="inferred from homology"/>
<organism evidence="2">
    <name type="scientific">marine metagenome</name>
    <dbReference type="NCBI Taxonomy" id="408172"/>
    <lineage>
        <taxon>unclassified sequences</taxon>
        <taxon>metagenomes</taxon>
        <taxon>ecological metagenomes</taxon>
    </lineage>
</organism>
<dbReference type="AlphaFoldDB" id="A0A381Z7P7"/>
<evidence type="ECO:0000256" key="1">
    <source>
        <dbReference type="ARBA" id="ARBA00006484"/>
    </source>
</evidence>
<accession>A0A381Z7P7</accession>
<evidence type="ECO:0000313" key="2">
    <source>
        <dbReference type="EMBL" id="SVA84971.1"/>
    </source>
</evidence>
<name>A0A381Z7P7_9ZZZZ</name>